<dbReference type="AlphaFoldDB" id="A0A9P9EAT1"/>
<organism evidence="4 5">
    <name type="scientific">Dactylonectria estremocensis</name>
    <dbReference type="NCBI Taxonomy" id="1079267"/>
    <lineage>
        <taxon>Eukaryota</taxon>
        <taxon>Fungi</taxon>
        <taxon>Dikarya</taxon>
        <taxon>Ascomycota</taxon>
        <taxon>Pezizomycotina</taxon>
        <taxon>Sordariomycetes</taxon>
        <taxon>Hypocreomycetidae</taxon>
        <taxon>Hypocreales</taxon>
        <taxon>Nectriaceae</taxon>
        <taxon>Dactylonectria</taxon>
    </lineage>
</organism>
<dbReference type="Pfam" id="PF00071">
    <property type="entry name" value="Ras"/>
    <property type="match status" value="1"/>
</dbReference>
<dbReference type="PANTHER" id="PTHR24072">
    <property type="entry name" value="RHO FAMILY GTPASE"/>
    <property type="match status" value="1"/>
</dbReference>
<protein>
    <submittedName>
        <fullName evidence="4">P-loop containing nucleoside triphosphate hydrolase protein</fullName>
    </submittedName>
</protein>
<evidence type="ECO:0000256" key="2">
    <source>
        <dbReference type="ARBA" id="ARBA00023134"/>
    </source>
</evidence>
<dbReference type="OrthoDB" id="25896at2759"/>
<reference evidence="4" key="1">
    <citation type="journal article" date="2021" name="Nat. Commun.">
        <title>Genetic determinants of endophytism in the Arabidopsis root mycobiome.</title>
        <authorList>
            <person name="Mesny F."/>
            <person name="Miyauchi S."/>
            <person name="Thiergart T."/>
            <person name="Pickel B."/>
            <person name="Atanasova L."/>
            <person name="Karlsson M."/>
            <person name="Huettel B."/>
            <person name="Barry K.W."/>
            <person name="Haridas S."/>
            <person name="Chen C."/>
            <person name="Bauer D."/>
            <person name="Andreopoulos W."/>
            <person name="Pangilinan J."/>
            <person name="LaButti K."/>
            <person name="Riley R."/>
            <person name="Lipzen A."/>
            <person name="Clum A."/>
            <person name="Drula E."/>
            <person name="Henrissat B."/>
            <person name="Kohler A."/>
            <person name="Grigoriev I.V."/>
            <person name="Martin F.M."/>
            <person name="Hacquard S."/>
        </authorList>
    </citation>
    <scope>NUCLEOTIDE SEQUENCE</scope>
    <source>
        <strain evidence="4">MPI-CAGE-AT-0021</strain>
    </source>
</reference>
<accession>A0A9P9EAT1</accession>
<dbReference type="GO" id="GO:0007264">
    <property type="term" value="P:small GTPase-mediated signal transduction"/>
    <property type="evidence" value="ECO:0007669"/>
    <property type="project" value="InterPro"/>
</dbReference>
<comment type="caution">
    <text evidence="4">The sequence shown here is derived from an EMBL/GenBank/DDBJ whole genome shotgun (WGS) entry which is preliminary data.</text>
</comment>
<dbReference type="InterPro" id="IPR003578">
    <property type="entry name" value="Small_GTPase_Rho"/>
</dbReference>
<evidence type="ECO:0000313" key="5">
    <source>
        <dbReference type="Proteomes" id="UP000717696"/>
    </source>
</evidence>
<dbReference type="GO" id="GO:0003924">
    <property type="term" value="F:GTPase activity"/>
    <property type="evidence" value="ECO:0007669"/>
    <property type="project" value="InterPro"/>
</dbReference>
<keyword evidence="4" id="KW-0378">Hydrolase</keyword>
<dbReference type="GO" id="GO:0005525">
    <property type="term" value="F:GTP binding"/>
    <property type="evidence" value="ECO:0007669"/>
    <property type="project" value="UniProtKB-KW"/>
</dbReference>
<dbReference type="Proteomes" id="UP000717696">
    <property type="component" value="Unassembled WGS sequence"/>
</dbReference>
<dbReference type="Gene3D" id="3.40.50.300">
    <property type="entry name" value="P-loop containing nucleotide triphosphate hydrolases"/>
    <property type="match status" value="1"/>
</dbReference>
<proteinExistence type="predicted"/>
<keyword evidence="5" id="KW-1185">Reference proteome</keyword>
<sequence length="292" mass="32988">MAAGDDIDMWRTRVPSRLDRKDPFEGDGFESRPATRLTFHEPEAPVHRPSTRLSFLRSATPLFRRSSSRSQRPPSPFVSHQPMPEKKARAVPPPSPIPLLQYHMNFLFVGAHGSGQTSLLFRARYGYFPDDTSGTPDLNTVKRCAFMKFDAIFLCFDISDKVSLYTIEQWWQHTSSNGFSPQGGFDPPVFLLGLKKDLRDQCFLEDHRNERNRNVPAVSANPSCCVCAGEAMFHADRLGDVKYLECSAATGEGMEEVLNEADRKERFQRMRKASTGLGRLLSSIRSKRVAEV</sequence>
<evidence type="ECO:0000256" key="1">
    <source>
        <dbReference type="ARBA" id="ARBA00022741"/>
    </source>
</evidence>
<dbReference type="InterPro" id="IPR027417">
    <property type="entry name" value="P-loop_NTPase"/>
</dbReference>
<keyword evidence="2" id="KW-0342">GTP-binding</keyword>
<feature type="region of interest" description="Disordered" evidence="3">
    <location>
        <begin position="1"/>
        <end position="94"/>
    </location>
</feature>
<feature type="compositionally biased region" description="Basic and acidic residues" evidence="3">
    <location>
        <begin position="8"/>
        <end position="24"/>
    </location>
</feature>
<dbReference type="InterPro" id="IPR001806">
    <property type="entry name" value="Small_GTPase"/>
</dbReference>
<dbReference type="SUPFAM" id="SSF52540">
    <property type="entry name" value="P-loop containing nucleoside triphosphate hydrolases"/>
    <property type="match status" value="1"/>
</dbReference>
<gene>
    <name evidence="4" type="ORF">B0J13DRAFT_641724</name>
</gene>
<evidence type="ECO:0000256" key="3">
    <source>
        <dbReference type="SAM" id="MobiDB-lite"/>
    </source>
</evidence>
<name>A0A9P9EAT1_9HYPO</name>
<evidence type="ECO:0000313" key="4">
    <source>
        <dbReference type="EMBL" id="KAH7133121.1"/>
    </source>
</evidence>
<keyword evidence="1" id="KW-0547">Nucleotide-binding</keyword>
<dbReference type="EMBL" id="JAGMUU010000018">
    <property type="protein sequence ID" value="KAH7133121.1"/>
    <property type="molecule type" value="Genomic_DNA"/>
</dbReference>
<dbReference type="SMART" id="SM00174">
    <property type="entry name" value="RHO"/>
    <property type="match status" value="1"/>
</dbReference>